<dbReference type="PANTHER" id="PTHR46890:SF48">
    <property type="entry name" value="RNA-DIRECTED DNA POLYMERASE"/>
    <property type="match status" value="1"/>
</dbReference>
<sequence>MLLDADRSENLAEIIDTKIHLNLEIEKDESYWEQRARINWLKMGDRNTSFFHKQASQRRRQNRIHKLQGEDGRATEEWKNMEEIARSYFLRLFSTGGQHNFENILTGIRRCISEEDNIKLNARFTKDEIREALSGMGPAKTPGEDGFLALFYQKCWSIVGDDISNFLSPKIKRRLRGLIHKCIDLAQSAFVPGRLISDNVLLAYEILHTLKLKRLGKKGFMALKLDMSKAYDRVEWEFVRGVMEKMGGLSSLMRLAQEENVLKGVKLGNLPSFTWKSIWAARGLLNNGRCWRVGRGDQISMRGDSWIPGIAADRITIQEDNDNVKLVSDLVEPISRSWRTELIRNTFQPDVAEQILKIPLAETEQEDLQVWRGEPTGEFSVRSAYKLLHGSNLDPNDLLLQTETKTFYNKLWKLHIPTKIQMTIWRISWDFIPSFVNLKIKRVVINTLCPRCGSAEENSWHIFIKCPRSMEVWNQLDLSWVLNQSIHNMWGWLTWVFDRGNEEQLQLFCCSLWFIWFSRNHLIYGKRLMSGSEIARKISVYITELAVTKGRNLTLHSSGNLQQIYKRGWTSIHFDAAYERLGFRSASGIIVRNENKEILASQAVIHSNIADPFTAEAYAGLHAIKLGIRLGVNKLTVLGDSKTVIKKCQSFFSDKSVIGAIITDIQSLKNRFQEIEFTFIPKE</sequence>
<keyword evidence="3" id="KW-1185">Reference proteome</keyword>
<evidence type="ECO:0008006" key="5">
    <source>
        <dbReference type="Google" id="ProtNLM"/>
    </source>
</evidence>
<dbReference type="InterPro" id="IPR052343">
    <property type="entry name" value="Retrotransposon-Effector_Assoc"/>
</dbReference>
<accession>A0ABM2ZT00</accession>
<feature type="domain" description="Reverse transcriptase zinc-binding" evidence="2">
    <location>
        <begin position="379"/>
        <end position="473"/>
    </location>
</feature>
<evidence type="ECO:0000313" key="3">
    <source>
        <dbReference type="Proteomes" id="UP000818029"/>
    </source>
</evidence>
<dbReference type="SUPFAM" id="SSF53098">
    <property type="entry name" value="Ribonuclease H-like"/>
    <property type="match status" value="1"/>
</dbReference>
<dbReference type="Proteomes" id="UP000818029">
    <property type="component" value="Chromosome D03"/>
</dbReference>
<evidence type="ECO:0000313" key="4">
    <source>
        <dbReference type="RefSeq" id="XP_040945782.1"/>
    </source>
</evidence>
<evidence type="ECO:0000259" key="2">
    <source>
        <dbReference type="Pfam" id="PF13966"/>
    </source>
</evidence>
<dbReference type="InterPro" id="IPR012337">
    <property type="entry name" value="RNaseH-like_sf"/>
</dbReference>
<feature type="domain" description="RNase H type-1" evidence="1">
    <location>
        <begin position="574"/>
        <end position="683"/>
    </location>
</feature>
<organism evidence="3 4">
    <name type="scientific">Gossypium hirsutum</name>
    <name type="common">Upland cotton</name>
    <name type="synonym">Gossypium mexicanum</name>
    <dbReference type="NCBI Taxonomy" id="3635"/>
    <lineage>
        <taxon>Eukaryota</taxon>
        <taxon>Viridiplantae</taxon>
        <taxon>Streptophyta</taxon>
        <taxon>Embryophyta</taxon>
        <taxon>Tracheophyta</taxon>
        <taxon>Spermatophyta</taxon>
        <taxon>Magnoliopsida</taxon>
        <taxon>eudicotyledons</taxon>
        <taxon>Gunneridae</taxon>
        <taxon>Pentapetalae</taxon>
        <taxon>rosids</taxon>
        <taxon>malvids</taxon>
        <taxon>Malvales</taxon>
        <taxon>Malvaceae</taxon>
        <taxon>Malvoideae</taxon>
        <taxon>Gossypium</taxon>
    </lineage>
</organism>
<dbReference type="InterPro" id="IPR044730">
    <property type="entry name" value="RNase_H-like_dom_plant"/>
</dbReference>
<proteinExistence type="predicted"/>
<name>A0ABM2ZT00_GOSHI</name>
<protein>
    <recommendedName>
        <fullName evidence="5">Reverse transcriptase</fullName>
    </recommendedName>
</protein>
<dbReference type="CDD" id="cd06222">
    <property type="entry name" value="RNase_H_like"/>
    <property type="match status" value="1"/>
</dbReference>
<dbReference type="Pfam" id="PF13966">
    <property type="entry name" value="zf-RVT"/>
    <property type="match status" value="1"/>
</dbReference>
<dbReference type="InterPro" id="IPR002156">
    <property type="entry name" value="RNaseH_domain"/>
</dbReference>
<dbReference type="RefSeq" id="XP_040945782.1">
    <property type="nucleotide sequence ID" value="XM_041089848.1"/>
</dbReference>
<dbReference type="Pfam" id="PF13456">
    <property type="entry name" value="RVT_3"/>
    <property type="match status" value="1"/>
</dbReference>
<dbReference type="GeneID" id="121215392"/>
<gene>
    <name evidence="4" type="primary">LOC121215392</name>
</gene>
<dbReference type="Gene3D" id="3.30.420.10">
    <property type="entry name" value="Ribonuclease H-like superfamily/Ribonuclease H"/>
    <property type="match status" value="1"/>
</dbReference>
<dbReference type="InterPro" id="IPR036397">
    <property type="entry name" value="RNaseH_sf"/>
</dbReference>
<reference evidence="3" key="1">
    <citation type="journal article" date="2020" name="Nat. Genet.">
        <title>Genomic diversifications of five Gossypium allopolyploid species and their impact on cotton improvement.</title>
        <authorList>
            <person name="Chen Z.J."/>
            <person name="Sreedasyam A."/>
            <person name="Ando A."/>
            <person name="Song Q."/>
            <person name="De Santiago L.M."/>
            <person name="Hulse-Kemp A.M."/>
            <person name="Ding M."/>
            <person name="Ye W."/>
            <person name="Kirkbride R.C."/>
            <person name="Jenkins J."/>
            <person name="Plott C."/>
            <person name="Lovell J."/>
            <person name="Lin Y.M."/>
            <person name="Vaughn R."/>
            <person name="Liu B."/>
            <person name="Simpson S."/>
            <person name="Scheffler B.E."/>
            <person name="Wen L."/>
            <person name="Saski C.A."/>
            <person name="Grover C.E."/>
            <person name="Hu G."/>
            <person name="Conover J.L."/>
            <person name="Carlson J.W."/>
            <person name="Shu S."/>
            <person name="Boston L.B."/>
            <person name="Williams M."/>
            <person name="Peterson D.G."/>
            <person name="McGee K."/>
            <person name="Jones D.C."/>
            <person name="Wendel J.F."/>
            <person name="Stelly D.M."/>
            <person name="Grimwood J."/>
            <person name="Schmutz J."/>
        </authorList>
    </citation>
    <scope>NUCLEOTIDE SEQUENCE [LARGE SCALE GENOMIC DNA]</scope>
    <source>
        <strain evidence="3">cv. TM-1</strain>
    </source>
</reference>
<reference evidence="4" key="2">
    <citation type="submission" date="2025-08" db="UniProtKB">
        <authorList>
            <consortium name="RefSeq"/>
        </authorList>
    </citation>
    <scope>IDENTIFICATION</scope>
</reference>
<dbReference type="PANTHER" id="PTHR46890">
    <property type="entry name" value="NON-LTR RETROLELEMENT REVERSE TRANSCRIPTASE-LIKE PROTEIN-RELATED"/>
    <property type="match status" value="1"/>
</dbReference>
<evidence type="ECO:0000259" key="1">
    <source>
        <dbReference type="Pfam" id="PF13456"/>
    </source>
</evidence>
<dbReference type="InterPro" id="IPR026960">
    <property type="entry name" value="RVT-Znf"/>
</dbReference>